<protein>
    <submittedName>
        <fullName evidence="2">Ribonuclease H</fullName>
    </submittedName>
</protein>
<keyword evidence="3" id="KW-1185">Reference proteome</keyword>
<reference evidence="2 3" key="1">
    <citation type="submission" date="2006-10" db="EMBL/GenBank/DDBJ databases">
        <title>Complete sequence of Methanosaeta thermophila PT.</title>
        <authorList>
            <consortium name="US DOE Joint Genome Institute"/>
            <person name="Copeland A."/>
            <person name="Lucas S."/>
            <person name="Lapidus A."/>
            <person name="Barry K."/>
            <person name="Detter J.C."/>
            <person name="Glavina del Rio T."/>
            <person name="Hammon N."/>
            <person name="Israni S."/>
            <person name="Pitluck S."/>
            <person name="Chain P."/>
            <person name="Malfatti S."/>
            <person name="Shin M."/>
            <person name="Vergez L."/>
            <person name="Schmutz J."/>
            <person name="Larimer F."/>
            <person name="Land M."/>
            <person name="Hauser L."/>
            <person name="Kyrpides N."/>
            <person name="Kim E."/>
            <person name="Smith K.S."/>
            <person name="Ingram-Smith C."/>
            <person name="Richardson P."/>
        </authorList>
    </citation>
    <scope>NUCLEOTIDE SEQUENCE [LARGE SCALE GENOMIC DNA]</scope>
    <source>
        <strain evidence="3">DSM 6194 / JCM 14653 / NBRC 101360 / PT</strain>
    </source>
</reference>
<accession>A0B5I8</accession>
<organism evidence="2 3">
    <name type="scientific">Methanothrix thermoacetophila (strain DSM 6194 / JCM 14653 / NBRC 101360 / PT)</name>
    <name type="common">Methanosaeta thermophila</name>
    <dbReference type="NCBI Taxonomy" id="349307"/>
    <lineage>
        <taxon>Archaea</taxon>
        <taxon>Methanobacteriati</taxon>
        <taxon>Methanobacteriota</taxon>
        <taxon>Stenosarchaea group</taxon>
        <taxon>Methanomicrobia</taxon>
        <taxon>Methanotrichales</taxon>
        <taxon>Methanotrichaceae</taxon>
        <taxon>Methanothrix</taxon>
    </lineage>
</organism>
<dbReference type="HOGENOM" id="CLU_095977_0_0_2"/>
<dbReference type="SUPFAM" id="SSF53098">
    <property type="entry name" value="Ribonuclease H-like"/>
    <property type="match status" value="1"/>
</dbReference>
<dbReference type="PANTHER" id="PTHR46387:SF2">
    <property type="entry name" value="RIBONUCLEASE HI"/>
    <property type="match status" value="1"/>
</dbReference>
<dbReference type="PANTHER" id="PTHR46387">
    <property type="entry name" value="POLYNUCLEOTIDYL TRANSFERASE, RIBONUCLEASE H-LIKE SUPERFAMILY PROTEIN"/>
    <property type="match status" value="1"/>
</dbReference>
<dbReference type="InterPro" id="IPR036397">
    <property type="entry name" value="RNaseH_sf"/>
</dbReference>
<sequence>MITVFFDGLCSPKNPGGVAAYGYLVYRNGELLHRGWGVVGEGSGMTNNVAEYEALLAAIRWIQKNAPGERVVFKGDSNLVIKQMSGEWRVRSHTSKRYVPIIKSMLEGIEHEFVWVPREENAEADALSKHAYEIYRRGQRSG</sequence>
<dbReference type="OrthoDB" id="52651at2157"/>
<dbReference type="AlphaFoldDB" id="A0B5I8"/>
<dbReference type="InterPro" id="IPR012337">
    <property type="entry name" value="RNaseH-like_sf"/>
</dbReference>
<dbReference type="InterPro" id="IPR002156">
    <property type="entry name" value="RNaseH_domain"/>
</dbReference>
<dbReference type="PROSITE" id="PS50879">
    <property type="entry name" value="RNASE_H_1"/>
    <property type="match status" value="1"/>
</dbReference>
<dbReference type="KEGG" id="mtp:Mthe_0162"/>
<evidence type="ECO:0000313" key="3">
    <source>
        <dbReference type="Proteomes" id="UP000000674"/>
    </source>
</evidence>
<name>A0B5I8_METTP</name>
<dbReference type="InterPro" id="IPR053576">
    <property type="entry name" value="RNase_HI-like"/>
</dbReference>
<dbReference type="NCBIfam" id="NF041175">
    <property type="entry name" value="RNAseHI_Thmprot"/>
    <property type="match status" value="1"/>
</dbReference>
<dbReference type="GO" id="GO:0004523">
    <property type="term" value="F:RNA-DNA hybrid ribonuclease activity"/>
    <property type="evidence" value="ECO:0007669"/>
    <property type="project" value="InterPro"/>
</dbReference>
<proteinExistence type="predicted"/>
<dbReference type="STRING" id="349307.Mthe_0162"/>
<evidence type="ECO:0000259" key="1">
    <source>
        <dbReference type="PROSITE" id="PS50879"/>
    </source>
</evidence>
<dbReference type="CDD" id="cd09279">
    <property type="entry name" value="RNase_HI_like"/>
    <property type="match status" value="1"/>
</dbReference>
<evidence type="ECO:0000313" key="2">
    <source>
        <dbReference type="EMBL" id="ABK13962.1"/>
    </source>
</evidence>
<dbReference type="Proteomes" id="UP000000674">
    <property type="component" value="Chromosome"/>
</dbReference>
<dbReference type="EMBL" id="CP000477">
    <property type="protein sequence ID" value="ABK13962.1"/>
    <property type="molecule type" value="Genomic_DNA"/>
</dbReference>
<gene>
    <name evidence="2" type="ordered locus">Mthe_0162</name>
</gene>
<feature type="domain" description="RNase H type-1" evidence="1">
    <location>
        <begin position="1"/>
        <end position="142"/>
    </location>
</feature>
<dbReference type="Gene3D" id="3.30.420.10">
    <property type="entry name" value="Ribonuclease H-like superfamily/Ribonuclease H"/>
    <property type="match status" value="1"/>
</dbReference>
<dbReference type="GO" id="GO:0003676">
    <property type="term" value="F:nucleic acid binding"/>
    <property type="evidence" value="ECO:0007669"/>
    <property type="project" value="InterPro"/>
</dbReference>
<dbReference type="Pfam" id="PF13456">
    <property type="entry name" value="RVT_3"/>
    <property type="match status" value="1"/>
</dbReference>